<evidence type="ECO:0000256" key="7">
    <source>
        <dbReference type="ARBA" id="ARBA00022723"/>
    </source>
</evidence>
<gene>
    <name evidence="16" type="primary">ribD</name>
    <name evidence="16" type="ORF">H9659_05020</name>
</gene>
<evidence type="ECO:0000256" key="13">
    <source>
        <dbReference type="ARBA" id="ARBA00049886"/>
    </source>
</evidence>
<dbReference type="PANTHER" id="PTHR38011">
    <property type="entry name" value="DIHYDROFOLATE REDUCTASE FAMILY PROTEIN (AFU_ORTHOLOGUE AFUA_8G06820)"/>
    <property type="match status" value="1"/>
</dbReference>
<dbReference type="Pfam" id="PF00383">
    <property type="entry name" value="dCMP_cyt_deam_1"/>
    <property type="match status" value="1"/>
</dbReference>
<proteinExistence type="inferred from homology"/>
<dbReference type="PANTHER" id="PTHR38011:SF7">
    <property type="entry name" value="2,5-DIAMINO-6-RIBOSYLAMINO-4(3H)-PYRIMIDINONE 5'-PHOSPHATE REDUCTASE"/>
    <property type="match status" value="1"/>
</dbReference>
<evidence type="ECO:0000256" key="11">
    <source>
        <dbReference type="ARBA" id="ARBA00023268"/>
    </source>
</evidence>
<evidence type="ECO:0000256" key="6">
    <source>
        <dbReference type="ARBA" id="ARBA00022619"/>
    </source>
</evidence>
<keyword evidence="11" id="KW-0511">Multifunctional enzyme</keyword>
<feature type="domain" description="CMP/dCMP-type deaminase" evidence="15">
    <location>
        <begin position="1"/>
        <end position="117"/>
    </location>
</feature>
<evidence type="ECO:0000313" key="16">
    <source>
        <dbReference type="EMBL" id="MBD7907697.1"/>
    </source>
</evidence>
<comment type="catalytic activity">
    <reaction evidence="12 14">
        <text>5-amino-6-(5-phospho-D-ribitylamino)uracil + NADP(+) = 5-amino-6-(5-phospho-D-ribosylamino)uracil + NADPH + H(+)</text>
        <dbReference type="Rhea" id="RHEA:17845"/>
        <dbReference type="ChEBI" id="CHEBI:15378"/>
        <dbReference type="ChEBI" id="CHEBI:57783"/>
        <dbReference type="ChEBI" id="CHEBI:58349"/>
        <dbReference type="ChEBI" id="CHEBI:58421"/>
        <dbReference type="ChEBI" id="CHEBI:58453"/>
        <dbReference type="EC" id="1.1.1.193"/>
    </reaction>
</comment>
<evidence type="ECO:0000256" key="5">
    <source>
        <dbReference type="ARBA" id="ARBA00007417"/>
    </source>
</evidence>
<comment type="pathway">
    <text evidence="3 14">Cofactor biosynthesis; riboflavin biosynthesis; 5-amino-6-(D-ribitylamino)uracil from GTP: step 3/4.</text>
</comment>
<evidence type="ECO:0000256" key="8">
    <source>
        <dbReference type="ARBA" id="ARBA00022833"/>
    </source>
</evidence>
<dbReference type="EMBL" id="JACSQY010000002">
    <property type="protein sequence ID" value="MBD7907697.1"/>
    <property type="molecule type" value="Genomic_DNA"/>
</dbReference>
<dbReference type="SUPFAM" id="SSF53597">
    <property type="entry name" value="Dihydrofolate reductase-like"/>
    <property type="match status" value="1"/>
</dbReference>
<keyword evidence="9 14" id="KW-0521">NADP</keyword>
<reference evidence="16 17" key="1">
    <citation type="submission" date="2020-08" db="EMBL/GenBank/DDBJ databases">
        <title>A Genomic Blueprint of the Chicken Gut Microbiome.</title>
        <authorList>
            <person name="Gilroy R."/>
            <person name="Ravi A."/>
            <person name="Getino M."/>
            <person name="Pursley I."/>
            <person name="Horton D.L."/>
            <person name="Alikhan N.-F."/>
            <person name="Baker D."/>
            <person name="Gharbi K."/>
            <person name="Hall N."/>
            <person name="Watson M."/>
            <person name="Adriaenssens E.M."/>
            <person name="Foster-Nyarko E."/>
            <person name="Jarju S."/>
            <person name="Secka A."/>
            <person name="Antonio M."/>
            <person name="Oren A."/>
            <person name="Chaudhuri R."/>
            <person name="La Ragione R.M."/>
            <person name="Hildebrand F."/>
            <person name="Pallen M.J."/>
        </authorList>
    </citation>
    <scope>NUCLEOTIDE SEQUENCE [LARGE SCALE GENOMIC DNA]</scope>
    <source>
        <strain evidence="16 17">Sa3CUA8</strain>
    </source>
</reference>
<dbReference type="InterPro" id="IPR002125">
    <property type="entry name" value="CMP_dCMP_dom"/>
</dbReference>
<comment type="catalytic activity">
    <reaction evidence="13 14">
        <text>2,5-diamino-6-hydroxy-4-(5-phosphoribosylamino)-pyrimidine + H2O + H(+) = 5-amino-6-(5-phospho-D-ribosylamino)uracil + NH4(+)</text>
        <dbReference type="Rhea" id="RHEA:21868"/>
        <dbReference type="ChEBI" id="CHEBI:15377"/>
        <dbReference type="ChEBI" id="CHEBI:15378"/>
        <dbReference type="ChEBI" id="CHEBI:28938"/>
        <dbReference type="ChEBI" id="CHEBI:58453"/>
        <dbReference type="ChEBI" id="CHEBI:58614"/>
        <dbReference type="EC" id="3.5.4.26"/>
    </reaction>
</comment>
<comment type="pathway">
    <text evidence="2 14">Cofactor biosynthesis; riboflavin biosynthesis; 5-amino-6-(D-ribitylamino)uracil from GTP: step 2/4.</text>
</comment>
<dbReference type="Pfam" id="PF01872">
    <property type="entry name" value="RibD_C"/>
    <property type="match status" value="1"/>
</dbReference>
<sequence length="365" mass="39139">MQVAFSIAQGAVGQTSPNPPVGSVVVNHGRVVGMGAHLRAGERHAERIALDMAGEHARGGDLYVTLEPCSHTGKTPPCTEAIMQAGITRVFVSSLDPNPLVAGSGIQTLRDAGIDVQTGICPELADELYQPFFYFIQTKQPHVTVKTAMTLDGKIAAFSGHSKWVTSEHARLDVHRLRHVHDAILTGSKTILHDNPLLTTRLPQGGLHPIRVILDTQLVTPIASQIIQNADAPTWIFCGSTASKELEFNLLTYDHVEIIRMNDPDIAISAVLKELGARGVMTLLVEGGASVNSSFLQANAVNRIITYIAPRLLGGAGSLTPIGGTNPALMSDAKEFVFVKTEQLGPDLKVTAVPKGSDRYVHRNH</sequence>
<dbReference type="PROSITE" id="PS51747">
    <property type="entry name" value="CYT_DCMP_DEAMINASES_2"/>
    <property type="match status" value="1"/>
</dbReference>
<comment type="similarity">
    <text evidence="4 14">In the N-terminal section; belongs to the cytidine and deoxycytidylate deaminase family.</text>
</comment>
<keyword evidence="6 14" id="KW-0686">Riboflavin biosynthesis</keyword>
<keyword evidence="7 14" id="KW-0479">Metal-binding</keyword>
<dbReference type="InterPro" id="IPR002734">
    <property type="entry name" value="RibDG_C"/>
</dbReference>
<evidence type="ECO:0000256" key="9">
    <source>
        <dbReference type="ARBA" id="ARBA00022857"/>
    </source>
</evidence>
<dbReference type="InterPro" id="IPR004794">
    <property type="entry name" value="Eubact_RibD"/>
</dbReference>
<dbReference type="NCBIfam" id="TIGR00227">
    <property type="entry name" value="ribD_Cterm"/>
    <property type="match status" value="1"/>
</dbReference>
<comment type="cofactor">
    <cofactor evidence="14">
        <name>Zn(2+)</name>
        <dbReference type="ChEBI" id="CHEBI:29105"/>
    </cofactor>
    <text evidence="14">Binds 1 zinc ion.</text>
</comment>
<evidence type="ECO:0000256" key="2">
    <source>
        <dbReference type="ARBA" id="ARBA00004882"/>
    </source>
</evidence>
<dbReference type="Gene3D" id="3.40.140.10">
    <property type="entry name" value="Cytidine Deaminase, domain 2"/>
    <property type="match status" value="1"/>
</dbReference>
<dbReference type="InterPro" id="IPR050765">
    <property type="entry name" value="Riboflavin_Biosynth_HTPR"/>
</dbReference>
<dbReference type="SUPFAM" id="SSF53927">
    <property type="entry name" value="Cytidine deaminase-like"/>
    <property type="match status" value="1"/>
</dbReference>
<name>A0ABR8PHQ3_9BACL</name>
<accession>A0ABR8PHQ3</accession>
<keyword evidence="8 14" id="KW-0862">Zinc</keyword>
<keyword evidence="14 16" id="KW-0378">Hydrolase</keyword>
<dbReference type="EC" id="1.1.1.193" evidence="14"/>
<evidence type="ECO:0000313" key="17">
    <source>
        <dbReference type="Proteomes" id="UP000659496"/>
    </source>
</evidence>
<evidence type="ECO:0000256" key="12">
    <source>
        <dbReference type="ARBA" id="ARBA00049861"/>
    </source>
</evidence>
<evidence type="ECO:0000256" key="1">
    <source>
        <dbReference type="ARBA" id="ARBA00002151"/>
    </source>
</evidence>
<protein>
    <recommendedName>
        <fullName evidence="14">Riboflavin biosynthesis protein RibD</fullName>
    </recommendedName>
    <domain>
        <recommendedName>
            <fullName evidence="14">Diaminohydroxyphosphoribosylaminopyrimidine deaminase</fullName>
            <shortName evidence="14">DRAP deaminase</shortName>
            <ecNumber evidence="14">3.5.4.26</ecNumber>
        </recommendedName>
        <alternativeName>
            <fullName evidence="14">Riboflavin-specific deaminase</fullName>
        </alternativeName>
    </domain>
    <domain>
        <recommendedName>
            <fullName evidence="14">5-amino-6-(5-phosphoribosylamino)uracil reductase</fullName>
            <ecNumber evidence="14">1.1.1.193</ecNumber>
        </recommendedName>
        <alternativeName>
            <fullName evidence="14">HTP reductase</fullName>
        </alternativeName>
    </domain>
</protein>
<comment type="similarity">
    <text evidence="5 14">In the C-terminal section; belongs to the HTP reductase family.</text>
</comment>
<comment type="function">
    <text evidence="1 14">Converts 2,5-diamino-6-(ribosylamino)-4(3h)-pyrimidinone 5'-phosphate into 5-amino-6-(ribosylamino)-2,4(1h,3h)-pyrimidinedione 5'-phosphate.</text>
</comment>
<dbReference type="InterPro" id="IPR011549">
    <property type="entry name" value="RibD_C"/>
</dbReference>
<dbReference type="GO" id="GO:0008703">
    <property type="term" value="F:5-amino-6-(5-phosphoribosylamino)uracil reductase activity"/>
    <property type="evidence" value="ECO:0007669"/>
    <property type="project" value="UniProtKB-EC"/>
</dbReference>
<dbReference type="InterPro" id="IPR016192">
    <property type="entry name" value="APOBEC/CMP_deaminase_Zn-bd"/>
</dbReference>
<comment type="caution">
    <text evidence="16">The sequence shown here is derived from an EMBL/GenBank/DDBJ whole genome shotgun (WGS) entry which is preliminary data.</text>
</comment>
<dbReference type="InterPro" id="IPR024072">
    <property type="entry name" value="DHFR-like_dom_sf"/>
</dbReference>
<evidence type="ECO:0000256" key="10">
    <source>
        <dbReference type="ARBA" id="ARBA00023002"/>
    </source>
</evidence>
<dbReference type="PROSITE" id="PS00903">
    <property type="entry name" value="CYT_DCMP_DEAMINASES_1"/>
    <property type="match status" value="1"/>
</dbReference>
<evidence type="ECO:0000256" key="14">
    <source>
        <dbReference type="PIRNR" id="PIRNR006769"/>
    </source>
</evidence>
<evidence type="ECO:0000256" key="4">
    <source>
        <dbReference type="ARBA" id="ARBA00005259"/>
    </source>
</evidence>
<dbReference type="NCBIfam" id="TIGR00326">
    <property type="entry name" value="eubact_ribD"/>
    <property type="match status" value="1"/>
</dbReference>
<dbReference type="Proteomes" id="UP000659496">
    <property type="component" value="Unassembled WGS sequence"/>
</dbReference>
<keyword evidence="17" id="KW-1185">Reference proteome</keyword>
<dbReference type="Gene3D" id="3.40.430.10">
    <property type="entry name" value="Dihydrofolate Reductase, subunit A"/>
    <property type="match status" value="1"/>
</dbReference>
<dbReference type="GO" id="GO:0008835">
    <property type="term" value="F:diaminohydroxyphosphoribosylaminopyrimidine deaminase activity"/>
    <property type="evidence" value="ECO:0007669"/>
    <property type="project" value="UniProtKB-EC"/>
</dbReference>
<keyword evidence="10 14" id="KW-0560">Oxidoreductase</keyword>
<evidence type="ECO:0000259" key="15">
    <source>
        <dbReference type="PROSITE" id="PS51747"/>
    </source>
</evidence>
<dbReference type="EC" id="3.5.4.26" evidence="14"/>
<dbReference type="CDD" id="cd01284">
    <property type="entry name" value="Riboflavin_deaminase-reductase"/>
    <property type="match status" value="1"/>
</dbReference>
<organism evidence="16 17">
    <name type="scientific">Sporosarcina gallistercoris</name>
    <dbReference type="NCBI Taxonomy" id="2762245"/>
    <lineage>
        <taxon>Bacteria</taxon>
        <taxon>Bacillati</taxon>
        <taxon>Bacillota</taxon>
        <taxon>Bacilli</taxon>
        <taxon>Bacillales</taxon>
        <taxon>Caryophanaceae</taxon>
        <taxon>Sporosarcina</taxon>
    </lineage>
</organism>
<evidence type="ECO:0000256" key="3">
    <source>
        <dbReference type="ARBA" id="ARBA00004910"/>
    </source>
</evidence>
<dbReference type="PIRSF" id="PIRSF006769">
    <property type="entry name" value="RibD"/>
    <property type="match status" value="1"/>
</dbReference>
<dbReference type="InterPro" id="IPR016193">
    <property type="entry name" value="Cytidine_deaminase-like"/>
</dbReference>